<feature type="domain" description="AMP-dependent synthetase/ligase" evidence="5">
    <location>
        <begin position="64"/>
        <end position="458"/>
    </location>
</feature>
<organism evidence="7 8">
    <name type="scientific">Dissophora globulifera</name>
    <dbReference type="NCBI Taxonomy" id="979702"/>
    <lineage>
        <taxon>Eukaryota</taxon>
        <taxon>Fungi</taxon>
        <taxon>Fungi incertae sedis</taxon>
        <taxon>Mucoromycota</taxon>
        <taxon>Mortierellomycotina</taxon>
        <taxon>Mortierellomycetes</taxon>
        <taxon>Mortierellales</taxon>
        <taxon>Mortierellaceae</taxon>
        <taxon>Dissophora</taxon>
    </lineage>
</organism>
<name>A0A9P6UUJ5_9FUNG</name>
<dbReference type="SUPFAM" id="SSF56801">
    <property type="entry name" value="Acetyl-CoA synthetase-like"/>
    <property type="match status" value="1"/>
</dbReference>
<evidence type="ECO:0000259" key="5">
    <source>
        <dbReference type="Pfam" id="PF00501"/>
    </source>
</evidence>
<sequence>MLILKAAPAAIPLTARPWLRSVQRRLYTLARAEKAAPLSYVQGPTTQARPLCEDPIGTYWDRIVDRHGDRMGLVVKHEQNLHWTYRQYGEQVDSLCRGLYESGLRRGDRLAVWMPNNSAWATLQYATAKSGIILVCLNPAYRKMELLQTLSLVECKSIVFVPSLKSSNYSQILLELLPELEHQRPNELSIASLPSLRQVIVFDNGSDVPETARMQGATKFQDLLIKKPSASLDGLLKEDRRSIHNRDIINLQFTSGTTGLPKGVSLSHRNILNNGIDIADHMRLTEKDMLCCPVPLFHCFGLVLASMAAMSNGSGLIFPSQSFDAEATLRAVTEERATALHGVPTMLLEVMNHPNFAKYDLSSLRTGIAAGSPVPIEVMKNVQTMMNMKEITISYGMTETSPVSFMTLTTDELKDRCETVGRIMPHLEAKVIDPNTGETLPVNTSGELCTRGYSVMEGGYWKSKEQTDAVVDADGWMHTGDTAVLDERGFCRIDGRIKDVVIRGGENIYPVEVENCLFEMEGIQNVSVIGVPDKRYGEQVCAWISLKKGHKVSLKDIHKFCDGKIAHYKVPQHLIVVEQNEFPTTPSGKIQKNVMRERSKTLLQQATARDLALAALIGTPVLLQLATLASAAPDPVIEACLNDGCNATATFLAPCGGGASNSSLQQSFIYTVTPVLGSCECNSQFYNAFSLCLSCIASQGKSSPAIDSQQNWVAQCETYGFNYTDAPINYTAPTSGGPSPSGGGLSKGGVIGISVAVIVVAVAALLGFFFFYKNRRRRTKGTVFERPFTSASGGSYAATPTFTYNNYNNDAYPDGRDPYRDQDQSYYDQQQHQYGSDQNDDSLMMSNLAHSSYIPAPVPMSAGAVAAVGEIASPRPSDAFPQSLRNKNHDWEGRQYEYNSELVSTDHLLHNDKAVYDEDEPLEPPRSRELYMSDDYTRRRSVTPPRATYRDEFTRPHFDPDHRRNSGSDRGSVSGLDLARGGGAGYNSNDDEDHENPENATRRRRAAELFSAESSRR</sequence>
<dbReference type="OrthoDB" id="10253115at2759"/>
<feature type="domain" description="AMP-binding enzyme C-terminal" evidence="6">
    <location>
        <begin position="512"/>
        <end position="589"/>
    </location>
</feature>
<evidence type="ECO:0000256" key="2">
    <source>
        <dbReference type="ARBA" id="ARBA00022598"/>
    </source>
</evidence>
<dbReference type="InterPro" id="IPR045851">
    <property type="entry name" value="AMP-bd_C_sf"/>
</dbReference>
<protein>
    <submittedName>
        <fullName evidence="7">Fatty-acid-CoA ligase</fullName>
    </submittedName>
</protein>
<comment type="caution">
    <text evidence="7">The sequence shown here is derived from an EMBL/GenBank/DDBJ whole genome shotgun (WGS) entry which is preliminary data.</text>
</comment>
<feature type="compositionally biased region" description="Basic and acidic residues" evidence="3">
    <location>
        <begin position="813"/>
        <end position="823"/>
    </location>
</feature>
<keyword evidence="4" id="KW-0472">Membrane</keyword>
<evidence type="ECO:0000256" key="3">
    <source>
        <dbReference type="SAM" id="MobiDB-lite"/>
    </source>
</evidence>
<reference evidence="7" key="1">
    <citation type="journal article" date="2020" name="Fungal Divers.">
        <title>Resolving the Mortierellaceae phylogeny through synthesis of multi-gene phylogenetics and phylogenomics.</title>
        <authorList>
            <person name="Vandepol N."/>
            <person name="Liber J."/>
            <person name="Desiro A."/>
            <person name="Na H."/>
            <person name="Kennedy M."/>
            <person name="Barry K."/>
            <person name="Grigoriev I.V."/>
            <person name="Miller A.N."/>
            <person name="O'Donnell K."/>
            <person name="Stajich J.E."/>
            <person name="Bonito G."/>
        </authorList>
    </citation>
    <scope>NUCLEOTIDE SEQUENCE</scope>
    <source>
        <strain evidence="7">REB-010B</strain>
    </source>
</reference>
<dbReference type="GO" id="GO:0006631">
    <property type="term" value="P:fatty acid metabolic process"/>
    <property type="evidence" value="ECO:0007669"/>
    <property type="project" value="TreeGrafter"/>
</dbReference>
<dbReference type="PANTHER" id="PTHR43201:SF30">
    <property type="entry name" value="AMP-DEPENDENT SYNTHETASE_LIGASE DOMAIN-CONTAINING PROTEIN"/>
    <property type="match status" value="1"/>
</dbReference>
<dbReference type="AlphaFoldDB" id="A0A9P6UUJ5"/>
<dbReference type="CDD" id="cd05917">
    <property type="entry name" value="FACL_like_2"/>
    <property type="match status" value="1"/>
</dbReference>
<dbReference type="PROSITE" id="PS00455">
    <property type="entry name" value="AMP_BINDING"/>
    <property type="match status" value="1"/>
</dbReference>
<evidence type="ECO:0000256" key="1">
    <source>
        <dbReference type="ARBA" id="ARBA00006432"/>
    </source>
</evidence>
<evidence type="ECO:0000259" key="6">
    <source>
        <dbReference type="Pfam" id="PF13193"/>
    </source>
</evidence>
<dbReference type="Gene3D" id="3.30.300.30">
    <property type="match status" value="1"/>
</dbReference>
<feature type="compositionally biased region" description="Low complexity" evidence="3">
    <location>
        <begin position="824"/>
        <end position="837"/>
    </location>
</feature>
<proteinExistence type="inferred from homology"/>
<dbReference type="Proteomes" id="UP000738325">
    <property type="component" value="Unassembled WGS sequence"/>
</dbReference>
<dbReference type="Gene3D" id="2.30.38.10">
    <property type="entry name" value="Luciferase, Domain 3"/>
    <property type="match status" value="1"/>
</dbReference>
<dbReference type="Gene3D" id="3.40.50.980">
    <property type="match status" value="2"/>
</dbReference>
<accession>A0A9P6UUJ5</accession>
<dbReference type="Pfam" id="PF00501">
    <property type="entry name" value="AMP-binding"/>
    <property type="match status" value="1"/>
</dbReference>
<dbReference type="InterPro" id="IPR020845">
    <property type="entry name" value="AMP-binding_CS"/>
</dbReference>
<dbReference type="InterPro" id="IPR000873">
    <property type="entry name" value="AMP-dep_synth/lig_dom"/>
</dbReference>
<feature type="region of interest" description="Disordered" evidence="3">
    <location>
        <begin position="807"/>
        <end position="842"/>
    </location>
</feature>
<feature type="region of interest" description="Disordered" evidence="3">
    <location>
        <begin position="915"/>
        <end position="1017"/>
    </location>
</feature>
<gene>
    <name evidence="7" type="primary">FADD35</name>
    <name evidence="7" type="ORF">BGZ99_004592</name>
</gene>
<dbReference type="PANTHER" id="PTHR43201">
    <property type="entry name" value="ACYL-COA SYNTHETASE"/>
    <property type="match status" value="1"/>
</dbReference>
<keyword evidence="8" id="KW-1185">Reference proteome</keyword>
<dbReference type="FunFam" id="3.40.50.12780:FF:000003">
    <property type="entry name" value="Long-chain-fatty-acid--CoA ligase FadD"/>
    <property type="match status" value="1"/>
</dbReference>
<evidence type="ECO:0000256" key="4">
    <source>
        <dbReference type="SAM" id="Phobius"/>
    </source>
</evidence>
<dbReference type="EMBL" id="JAAAIP010000289">
    <property type="protein sequence ID" value="KAG0320315.1"/>
    <property type="molecule type" value="Genomic_DNA"/>
</dbReference>
<dbReference type="FunFam" id="3.30.300.30:FF:000008">
    <property type="entry name" value="2,3-dihydroxybenzoate-AMP ligase"/>
    <property type="match status" value="1"/>
</dbReference>
<feature type="transmembrane region" description="Helical" evidence="4">
    <location>
        <begin position="749"/>
        <end position="772"/>
    </location>
</feature>
<dbReference type="GO" id="GO:0031956">
    <property type="term" value="F:medium-chain fatty acid-CoA ligase activity"/>
    <property type="evidence" value="ECO:0007669"/>
    <property type="project" value="TreeGrafter"/>
</dbReference>
<dbReference type="Pfam" id="PF13193">
    <property type="entry name" value="AMP-binding_C"/>
    <property type="match status" value="1"/>
</dbReference>
<evidence type="ECO:0000313" key="7">
    <source>
        <dbReference type="EMBL" id="KAG0320315.1"/>
    </source>
</evidence>
<keyword evidence="2 7" id="KW-0436">Ligase</keyword>
<comment type="similarity">
    <text evidence="1">Belongs to the ATP-dependent AMP-binding enzyme family.</text>
</comment>
<keyword evidence="4" id="KW-0812">Transmembrane</keyword>
<dbReference type="InterPro" id="IPR025110">
    <property type="entry name" value="AMP-bd_C"/>
</dbReference>
<keyword evidence="4" id="KW-1133">Transmembrane helix</keyword>
<feature type="compositionally biased region" description="Basic and acidic residues" evidence="3">
    <location>
        <begin position="923"/>
        <end position="938"/>
    </location>
</feature>
<feature type="compositionally biased region" description="Basic and acidic residues" evidence="3">
    <location>
        <begin position="948"/>
        <end position="967"/>
    </location>
</feature>
<evidence type="ECO:0000313" key="8">
    <source>
        <dbReference type="Proteomes" id="UP000738325"/>
    </source>
</evidence>